<evidence type="ECO:0000256" key="1">
    <source>
        <dbReference type="SAM" id="MobiDB-lite"/>
    </source>
</evidence>
<protein>
    <submittedName>
        <fullName evidence="3">Dot/Icm T4SS effector</fullName>
    </submittedName>
</protein>
<accession>A0A378J7Y6</accession>
<dbReference type="Proteomes" id="UP000254677">
    <property type="component" value="Unassembled WGS sequence"/>
</dbReference>
<dbReference type="AlphaFoldDB" id="A0A378J7Y6"/>
<gene>
    <name evidence="3" type="ORF">NCTC13292_02459</name>
</gene>
<feature type="region of interest" description="Disordered" evidence="1">
    <location>
        <begin position="646"/>
        <end position="669"/>
    </location>
</feature>
<sequence length="669" mass="74846">MATFTGFCFGTGEKSTMKKKNIISQFSEACTGEKFVRNGPGMLGKEVTPNAIQSTEEVEAWLLQQESVDNTLNLTGFSRGSVTCIEIANRLKQRELELAGRKDSLSPDEAKVLERLQNLSINIFAMDPVAGMSDKGVMNRRVIPDNVKNYVAVLQTDEMRRDFKPQDMTRAIIASPNTKVSMLPMYGNHSDTTKIKKDTMESGAKIMWHSLYQFLTQHGTTFKEGKMPQMVTSDPKKAENPYSDISQFPPETQSKEMLKLFNQHHQEREAYLKSGKVVKLVDGIPVPRDVRSLNNHLDFYVKNSDFFVNQLERELFKVSYPKVFNYLFEQNQKDPHFPDDSASKPGDVVRELKQLRDEDPALFARLSARGVGLDERQEPTVGKPGGVHCTEPCSTVRQMFPGMLPEGAKNLDPDVAKLAALEKEVYRLTFKYEREKSELLAFSQRSQAGKAQALRDEVRNIIENEPGSPQDKYDKVLNKVEEHYKHLTEAASVSQLPLMLRGLLAKHDRHFQVKETSVPRIVMAEFIHAGLSLLKETVDFTFSLGHLGGGVLSAVGTALQDFGRRCNDVIGKVGWNPLKGLASAVSYAFEGIGFAIKNSFGLKPLGNLIKSAVSDIRDEAVKAIGPVKVEKVDSTEKCRQIKKDLHDIQEKPKEPDMDNKLDGGLAFKG</sequence>
<feature type="compositionally biased region" description="Basic and acidic residues" evidence="1">
    <location>
        <begin position="646"/>
        <end position="661"/>
    </location>
</feature>
<evidence type="ECO:0000313" key="3">
    <source>
        <dbReference type="EMBL" id="STX43914.1"/>
    </source>
</evidence>
<dbReference type="Gene3D" id="1.10.1240.80">
    <property type="match status" value="1"/>
</dbReference>
<evidence type="ECO:0000313" key="4">
    <source>
        <dbReference type="Proteomes" id="UP000254677"/>
    </source>
</evidence>
<organism evidence="3 4">
    <name type="scientific">Legionella donaldsonii</name>
    <dbReference type="NCBI Taxonomy" id="45060"/>
    <lineage>
        <taxon>Bacteria</taxon>
        <taxon>Pseudomonadati</taxon>
        <taxon>Pseudomonadota</taxon>
        <taxon>Gammaproteobacteria</taxon>
        <taxon>Legionellales</taxon>
        <taxon>Legionellaceae</taxon>
        <taxon>Legionella</taxon>
    </lineage>
</organism>
<feature type="domain" description="DUF5621" evidence="2">
    <location>
        <begin position="253"/>
        <end position="391"/>
    </location>
</feature>
<name>A0A378J7Y6_9GAMM</name>
<dbReference type="Pfam" id="PF18532">
    <property type="entry name" value="DUF5621"/>
    <property type="match status" value="1"/>
</dbReference>
<keyword evidence="4" id="KW-1185">Reference proteome</keyword>
<proteinExistence type="predicted"/>
<dbReference type="OrthoDB" id="5653059at2"/>
<dbReference type="InterPro" id="IPR040945">
    <property type="entry name" value="DUF5621"/>
</dbReference>
<dbReference type="RefSeq" id="WP_115222036.1">
    <property type="nucleotide sequence ID" value="NZ_UGOA01000001.1"/>
</dbReference>
<dbReference type="EMBL" id="UGOA01000001">
    <property type="protein sequence ID" value="STX43914.1"/>
    <property type="molecule type" value="Genomic_DNA"/>
</dbReference>
<reference evidence="3 4" key="1">
    <citation type="submission" date="2018-06" db="EMBL/GenBank/DDBJ databases">
        <authorList>
            <consortium name="Pathogen Informatics"/>
            <person name="Doyle S."/>
        </authorList>
    </citation>
    <scope>NUCLEOTIDE SEQUENCE [LARGE SCALE GENOMIC DNA]</scope>
    <source>
        <strain evidence="3 4">NCTC13292</strain>
    </source>
</reference>
<evidence type="ECO:0000259" key="2">
    <source>
        <dbReference type="Pfam" id="PF18532"/>
    </source>
</evidence>